<reference evidence="2" key="1">
    <citation type="journal article" date="2016" name="Ticks Tick Borne Dis.">
        <title>De novo assembly and annotation of the salivary gland transcriptome of Rhipicephalus appendiculatus male and female ticks during blood feeding.</title>
        <authorList>
            <person name="de Castro M.H."/>
            <person name="de Klerk D."/>
            <person name="Pienaar R."/>
            <person name="Latif A.A."/>
            <person name="Rees D.J."/>
            <person name="Mans B.J."/>
        </authorList>
    </citation>
    <scope>NUCLEOTIDE SEQUENCE</scope>
    <source>
        <tissue evidence="2">Salivary glands</tissue>
    </source>
</reference>
<sequence length="118" mass="13316">CVHACVCVLSVLHILLIMGVQFCRPLKSATEFKSTRHVLSSTHNRIQTSNNYHRAILRANELPCSTVLAFVLHELFQKLPTAIALEIIDSTCFCASVNQAKQVQHFTFASFQHSYHFS</sequence>
<dbReference type="AlphaFoldDB" id="A0A131ZAK6"/>
<feature type="non-terminal residue" evidence="2">
    <location>
        <position position="1"/>
    </location>
</feature>
<feature type="chain" id="PRO_5007287187" description="Secreted protein" evidence="1">
    <location>
        <begin position="20"/>
        <end position="118"/>
    </location>
</feature>
<keyword evidence="1" id="KW-0732">Signal</keyword>
<evidence type="ECO:0008006" key="3">
    <source>
        <dbReference type="Google" id="ProtNLM"/>
    </source>
</evidence>
<protein>
    <recommendedName>
        <fullName evidence="3">Secreted protein</fullName>
    </recommendedName>
</protein>
<dbReference type="EMBL" id="GEDV01001051">
    <property type="protein sequence ID" value="JAP87506.1"/>
    <property type="molecule type" value="Transcribed_RNA"/>
</dbReference>
<evidence type="ECO:0000313" key="2">
    <source>
        <dbReference type="EMBL" id="JAP87506.1"/>
    </source>
</evidence>
<accession>A0A131ZAK6</accession>
<organism evidence="2">
    <name type="scientific">Rhipicephalus appendiculatus</name>
    <name type="common">Brown ear tick</name>
    <dbReference type="NCBI Taxonomy" id="34631"/>
    <lineage>
        <taxon>Eukaryota</taxon>
        <taxon>Metazoa</taxon>
        <taxon>Ecdysozoa</taxon>
        <taxon>Arthropoda</taxon>
        <taxon>Chelicerata</taxon>
        <taxon>Arachnida</taxon>
        <taxon>Acari</taxon>
        <taxon>Parasitiformes</taxon>
        <taxon>Ixodida</taxon>
        <taxon>Ixodoidea</taxon>
        <taxon>Ixodidae</taxon>
        <taxon>Rhipicephalinae</taxon>
        <taxon>Rhipicephalus</taxon>
        <taxon>Rhipicephalus</taxon>
    </lineage>
</organism>
<proteinExistence type="predicted"/>
<evidence type="ECO:0000256" key="1">
    <source>
        <dbReference type="SAM" id="SignalP"/>
    </source>
</evidence>
<feature type="signal peptide" evidence="1">
    <location>
        <begin position="1"/>
        <end position="19"/>
    </location>
</feature>
<name>A0A131ZAK6_RHIAP</name>